<reference evidence="1" key="1">
    <citation type="submission" date="2023-03" db="EMBL/GenBank/DDBJ databases">
        <title>MT1 and MT2 Draft Genomes of Novel Species.</title>
        <authorList>
            <person name="Venkateswaran K."/>
        </authorList>
    </citation>
    <scope>NUCLEOTIDE SEQUENCE</scope>
    <source>
        <strain evidence="1">F6_8S_P_1A</strain>
    </source>
</reference>
<evidence type="ECO:0000313" key="1">
    <source>
        <dbReference type="EMBL" id="MDN4597689.1"/>
    </source>
</evidence>
<dbReference type="EMBL" id="JAROCB010000003">
    <property type="protein sequence ID" value="MDN4597689.1"/>
    <property type="molecule type" value="Genomic_DNA"/>
</dbReference>
<protein>
    <recommendedName>
        <fullName evidence="3">Ribbon-helix-helix protein CopG domain-containing protein</fullName>
    </recommendedName>
</protein>
<accession>A0ABT8J081</accession>
<keyword evidence="2" id="KW-1185">Reference proteome</keyword>
<sequence length="108" mass="12270">MRLHFLGRFGHNDRCAQFADHADEKAFRVLVATLHVDHPVGMSGIADNNAFLARTEDSGGSLLTLHFSQEERIEILRLAAALKTTPEQLIRQIIRRHLLHDVAWNRGH</sequence>
<dbReference type="RefSeq" id="WP_175338892.1">
    <property type="nucleotide sequence ID" value="NZ_JAROCB010000003.1"/>
</dbReference>
<evidence type="ECO:0000313" key="2">
    <source>
        <dbReference type="Proteomes" id="UP001174210"/>
    </source>
</evidence>
<gene>
    <name evidence="1" type="ORF">P5G59_11100</name>
</gene>
<evidence type="ECO:0008006" key="3">
    <source>
        <dbReference type="Google" id="ProtNLM"/>
    </source>
</evidence>
<name>A0ABT8J081_9MICO</name>
<proteinExistence type="predicted"/>
<organism evidence="1 2">
    <name type="scientific">Leifsonia virtsii</name>
    <dbReference type="NCBI Taxonomy" id="3035915"/>
    <lineage>
        <taxon>Bacteria</taxon>
        <taxon>Bacillati</taxon>
        <taxon>Actinomycetota</taxon>
        <taxon>Actinomycetes</taxon>
        <taxon>Micrococcales</taxon>
        <taxon>Microbacteriaceae</taxon>
        <taxon>Leifsonia</taxon>
    </lineage>
</organism>
<dbReference type="Proteomes" id="UP001174210">
    <property type="component" value="Unassembled WGS sequence"/>
</dbReference>
<comment type="caution">
    <text evidence="1">The sequence shown here is derived from an EMBL/GenBank/DDBJ whole genome shotgun (WGS) entry which is preliminary data.</text>
</comment>